<reference evidence="2 3" key="1">
    <citation type="submission" date="2017-11" db="EMBL/GenBank/DDBJ databases">
        <title>De-novo sequencing of pomegranate (Punica granatum L.) genome.</title>
        <authorList>
            <person name="Akparov Z."/>
            <person name="Amiraslanov A."/>
            <person name="Hajiyeva S."/>
            <person name="Abbasov M."/>
            <person name="Kaur K."/>
            <person name="Hamwieh A."/>
            <person name="Solovyev V."/>
            <person name="Salamov A."/>
            <person name="Braich B."/>
            <person name="Kosarev P."/>
            <person name="Mahmoud A."/>
            <person name="Hajiyev E."/>
            <person name="Babayeva S."/>
            <person name="Izzatullayeva V."/>
            <person name="Mammadov A."/>
            <person name="Mammadov A."/>
            <person name="Sharifova S."/>
            <person name="Ojaghi J."/>
            <person name="Eynullazada K."/>
            <person name="Bayramov B."/>
            <person name="Abdulazimova A."/>
            <person name="Shahmuradov I."/>
        </authorList>
    </citation>
    <scope>NUCLEOTIDE SEQUENCE [LARGE SCALE GENOMIC DNA]</scope>
    <source>
        <strain evidence="3">cv. AG2017</strain>
        <tissue evidence="2">Leaf</tissue>
    </source>
</reference>
<accession>A0A2I0J0C8</accession>
<comment type="caution">
    <text evidence="2">The sequence shown here is derived from an EMBL/GenBank/DDBJ whole genome shotgun (WGS) entry which is preliminary data.</text>
</comment>
<name>A0A2I0J0C8_PUNGR</name>
<dbReference type="InterPro" id="IPR043502">
    <property type="entry name" value="DNA/RNA_pol_sf"/>
</dbReference>
<dbReference type="SUPFAM" id="SSF56672">
    <property type="entry name" value="DNA/RNA polymerases"/>
    <property type="match status" value="1"/>
</dbReference>
<evidence type="ECO:0000259" key="1">
    <source>
        <dbReference type="Pfam" id="PF07727"/>
    </source>
</evidence>
<feature type="domain" description="Reverse transcriptase Ty1/copia-type" evidence="1">
    <location>
        <begin position="1"/>
        <end position="163"/>
    </location>
</feature>
<sequence>MDILTTFLNGDIDETIYMAQPENFVLVVPKKTVCKLKKSIYGPKQAPCQWYQKFHQVIVSFGFETNAVDKCIYHKFSRSKYIFLVFYVDDLLLACNDKGLLHKTKRFLLKRFEMKDLGDASFIVRIQIHRDRSRGILGLSEKSYIEKILERFGMKDYKPIDTCVNKADKFNLN</sequence>
<protein>
    <recommendedName>
        <fullName evidence="1">Reverse transcriptase Ty1/copia-type domain-containing protein</fullName>
    </recommendedName>
</protein>
<gene>
    <name evidence="2" type="ORF">CRG98_029944</name>
</gene>
<proteinExistence type="predicted"/>
<keyword evidence="3" id="KW-1185">Reference proteome</keyword>
<evidence type="ECO:0000313" key="3">
    <source>
        <dbReference type="Proteomes" id="UP000233551"/>
    </source>
</evidence>
<evidence type="ECO:0000313" key="2">
    <source>
        <dbReference type="EMBL" id="PKI49699.1"/>
    </source>
</evidence>
<organism evidence="2 3">
    <name type="scientific">Punica granatum</name>
    <name type="common">Pomegranate</name>
    <dbReference type="NCBI Taxonomy" id="22663"/>
    <lineage>
        <taxon>Eukaryota</taxon>
        <taxon>Viridiplantae</taxon>
        <taxon>Streptophyta</taxon>
        <taxon>Embryophyta</taxon>
        <taxon>Tracheophyta</taxon>
        <taxon>Spermatophyta</taxon>
        <taxon>Magnoliopsida</taxon>
        <taxon>eudicotyledons</taxon>
        <taxon>Gunneridae</taxon>
        <taxon>Pentapetalae</taxon>
        <taxon>rosids</taxon>
        <taxon>malvids</taxon>
        <taxon>Myrtales</taxon>
        <taxon>Lythraceae</taxon>
        <taxon>Punica</taxon>
    </lineage>
</organism>
<dbReference type="STRING" id="22663.A0A2I0J0C8"/>
<dbReference type="AlphaFoldDB" id="A0A2I0J0C8"/>
<dbReference type="Proteomes" id="UP000233551">
    <property type="component" value="Unassembled WGS sequence"/>
</dbReference>
<dbReference type="InterPro" id="IPR013103">
    <property type="entry name" value="RVT_2"/>
</dbReference>
<dbReference type="Pfam" id="PF07727">
    <property type="entry name" value="RVT_2"/>
    <property type="match status" value="1"/>
</dbReference>
<dbReference type="EMBL" id="PGOL01002217">
    <property type="protein sequence ID" value="PKI49699.1"/>
    <property type="molecule type" value="Genomic_DNA"/>
</dbReference>